<dbReference type="RefSeq" id="WP_377716903.1">
    <property type="nucleotide sequence ID" value="NZ_JBHTJM010000011.1"/>
</dbReference>
<sequence length="781" mass="89555">MKKTILFLIIGISFIACQKKPKQTSKLVDFIPNNPSLIINSSSLEELKETINSSELIQQFKNTKSYQKLKSDFSFYKDLNINQEVLISYSTIGKGLDFLLATKSNNNQIKKESTPKLYNKTQYYKLKNHEAFTTTIDSVLIISSSELLIENLIRNQENNITYNNNSLNKLIKTNTNNISVYINNEKPIEFLKPILPTTFISKKGWTSFSVNTDNGININGTVTETTLTDSFLNNLSKSNTQKSIAAKIIPLNNIEYKSFAFEEVENIDTKFENFNELKNNSSEIVSFNDGKQQVSGFLLIDNSIIDNLTELDTYRNITIFQNDHYKIPPFINKPQPQYACLLDNFLLFSSSKEGLQNCIAHYQNKTTLNKQEFYLENISDLLTNSHVTTGKKNQYILNSIANIIDDKSILKVNIDDYPLLSQQVTYEENYINFSSVIKKASPVKNTSGVTQAAIVSLDKPLGSFKQWVTNHKTKQQELLAQDIENNLYLISKKGSILWKKQLDSPIQGNITQVDLYRNRKLQFAFTTENEFMVLDRNGKLVDPFYKKYNNHNLLPLAVFDYDKNRNYRFLISYNNEVNMLDNKMKPVKGFTFKKASSNLTASPKHIRIGTKDYIVITESNGKLNILNRQGKDRTKIKTTFDFNNTTITPIKNSLIFRDTKNTIYKVNIATGKTEKVDLLKGTITHFTQNDNLKVKLEDQNLSIKNNTVELEYGNYTAPEIFYQNKKYYISTTDLDSQKTYLFDSNGKSFAKFPVYGKSNITLKKNLFAVQGEGNNVLIYQL</sequence>
<accession>A0ABW3I5C0</accession>
<dbReference type="Proteomes" id="UP001596997">
    <property type="component" value="Unassembled WGS sequence"/>
</dbReference>
<reference evidence="2" key="1">
    <citation type="journal article" date="2019" name="Int. J. Syst. Evol. Microbiol.">
        <title>The Global Catalogue of Microorganisms (GCM) 10K type strain sequencing project: providing services to taxonomists for standard genome sequencing and annotation.</title>
        <authorList>
            <consortium name="The Broad Institute Genomics Platform"/>
            <consortium name="The Broad Institute Genome Sequencing Center for Infectious Disease"/>
            <person name="Wu L."/>
            <person name="Ma J."/>
        </authorList>
    </citation>
    <scope>NUCLEOTIDE SEQUENCE [LARGE SCALE GENOMIC DNA]</scope>
    <source>
        <strain evidence="2">CCUG 62114</strain>
    </source>
</reference>
<dbReference type="EMBL" id="JBHTJM010000011">
    <property type="protein sequence ID" value="MFD0965080.1"/>
    <property type="molecule type" value="Genomic_DNA"/>
</dbReference>
<dbReference type="SUPFAM" id="SSF69322">
    <property type="entry name" value="Tricorn protease domain 2"/>
    <property type="match status" value="1"/>
</dbReference>
<protein>
    <submittedName>
        <fullName evidence="1">Uncharacterized protein</fullName>
    </submittedName>
</protein>
<dbReference type="PROSITE" id="PS51257">
    <property type="entry name" value="PROKAR_LIPOPROTEIN"/>
    <property type="match status" value="1"/>
</dbReference>
<evidence type="ECO:0000313" key="1">
    <source>
        <dbReference type="EMBL" id="MFD0965080.1"/>
    </source>
</evidence>
<gene>
    <name evidence="1" type="ORF">ACFQ1O_13770</name>
</gene>
<keyword evidence="2" id="KW-1185">Reference proteome</keyword>
<evidence type="ECO:0000313" key="2">
    <source>
        <dbReference type="Proteomes" id="UP001596997"/>
    </source>
</evidence>
<name>A0ABW3I5C0_9FLAO</name>
<proteinExistence type="predicted"/>
<comment type="caution">
    <text evidence="1">The sequence shown here is derived from an EMBL/GenBank/DDBJ whole genome shotgun (WGS) entry which is preliminary data.</text>
</comment>
<organism evidence="1 2">
    <name type="scientific">Pseudofulvibacter geojedonensis</name>
    <dbReference type="NCBI Taxonomy" id="1123758"/>
    <lineage>
        <taxon>Bacteria</taxon>
        <taxon>Pseudomonadati</taxon>
        <taxon>Bacteroidota</taxon>
        <taxon>Flavobacteriia</taxon>
        <taxon>Flavobacteriales</taxon>
        <taxon>Flavobacteriaceae</taxon>
        <taxon>Pseudofulvibacter</taxon>
    </lineage>
</organism>